<evidence type="ECO:0000256" key="1">
    <source>
        <dbReference type="SAM" id="SignalP"/>
    </source>
</evidence>
<feature type="chain" id="PRO_5001489814" evidence="1">
    <location>
        <begin position="27"/>
        <end position="72"/>
    </location>
</feature>
<accession>A0A016V8Y9</accession>
<comment type="caution">
    <text evidence="2">The sequence shown here is derived from an EMBL/GenBank/DDBJ whole genome shotgun (WGS) entry which is preliminary data.</text>
</comment>
<protein>
    <submittedName>
        <fullName evidence="2">Uncharacterized protein</fullName>
    </submittedName>
</protein>
<organism evidence="2 3">
    <name type="scientific">Ancylostoma ceylanicum</name>
    <dbReference type="NCBI Taxonomy" id="53326"/>
    <lineage>
        <taxon>Eukaryota</taxon>
        <taxon>Metazoa</taxon>
        <taxon>Ecdysozoa</taxon>
        <taxon>Nematoda</taxon>
        <taxon>Chromadorea</taxon>
        <taxon>Rhabditida</taxon>
        <taxon>Rhabditina</taxon>
        <taxon>Rhabditomorpha</taxon>
        <taxon>Strongyloidea</taxon>
        <taxon>Ancylostomatidae</taxon>
        <taxon>Ancylostomatinae</taxon>
        <taxon>Ancylostoma</taxon>
    </lineage>
</organism>
<dbReference type="Proteomes" id="UP000024635">
    <property type="component" value="Unassembled WGS sequence"/>
</dbReference>
<evidence type="ECO:0000313" key="3">
    <source>
        <dbReference type="Proteomes" id="UP000024635"/>
    </source>
</evidence>
<dbReference type="AlphaFoldDB" id="A0A016V8Y9"/>
<evidence type="ECO:0000313" key="2">
    <source>
        <dbReference type="EMBL" id="EYC23193.1"/>
    </source>
</evidence>
<keyword evidence="3" id="KW-1185">Reference proteome</keyword>
<gene>
    <name evidence="2" type="primary">Acey_s0016.g3166</name>
    <name evidence="2" type="ORF">Y032_0016g3166</name>
</gene>
<feature type="signal peptide" evidence="1">
    <location>
        <begin position="1"/>
        <end position="26"/>
    </location>
</feature>
<proteinExistence type="predicted"/>
<reference evidence="3" key="1">
    <citation type="journal article" date="2015" name="Nat. Genet.">
        <title>The genome and transcriptome of the zoonotic hookworm Ancylostoma ceylanicum identify infection-specific gene families.</title>
        <authorList>
            <person name="Schwarz E.M."/>
            <person name="Hu Y."/>
            <person name="Antoshechkin I."/>
            <person name="Miller M.M."/>
            <person name="Sternberg P.W."/>
            <person name="Aroian R.V."/>
        </authorList>
    </citation>
    <scope>NUCLEOTIDE SEQUENCE</scope>
    <source>
        <strain evidence="3">HY135</strain>
    </source>
</reference>
<name>A0A016V8Y9_9BILA</name>
<dbReference type="EMBL" id="JARK01001352">
    <property type="protein sequence ID" value="EYC23193.1"/>
    <property type="molecule type" value="Genomic_DNA"/>
</dbReference>
<keyword evidence="1" id="KW-0732">Signal</keyword>
<sequence>MHSIRKYKEIMKLSIVFIHLNVLCLARDSNQPTSSILLKLNDFEHIALSTRPSMLISNILSTRSFWCVIMAW</sequence>